<protein>
    <submittedName>
        <fullName evidence="1">Uncharacterized protein</fullName>
    </submittedName>
</protein>
<evidence type="ECO:0000313" key="2">
    <source>
        <dbReference type="Proteomes" id="UP000294530"/>
    </source>
</evidence>
<dbReference type="RefSeq" id="XP_067823035.1">
    <property type="nucleotide sequence ID" value="XM_067958117.1"/>
</dbReference>
<evidence type="ECO:0000313" key="1">
    <source>
        <dbReference type="EMBL" id="TDH73537.1"/>
    </source>
</evidence>
<accession>A0A976IKQ5</accession>
<name>A0A976IKQ5_BRELC</name>
<dbReference type="GeneID" id="94343788"/>
<comment type="caution">
    <text evidence="1">The sequence shown here is derived from an EMBL/GenBank/DDBJ whole genome shotgun (WGS) entry which is preliminary data.</text>
</comment>
<dbReference type="KEGG" id="blac:94343788"/>
<dbReference type="EMBL" id="SHOA02000001">
    <property type="protein sequence ID" value="TDH73537.1"/>
    <property type="molecule type" value="Genomic_DNA"/>
</dbReference>
<gene>
    <name evidence="1" type="ORF">CCR75_000009</name>
</gene>
<reference evidence="1 2" key="1">
    <citation type="journal article" date="2021" name="Genome Biol.">
        <title>AFLAP: assembly-free linkage analysis pipeline using k-mers from genome sequencing data.</title>
        <authorList>
            <person name="Fletcher K."/>
            <person name="Zhang L."/>
            <person name="Gil J."/>
            <person name="Han R."/>
            <person name="Cavanaugh K."/>
            <person name="Michelmore R."/>
        </authorList>
    </citation>
    <scope>NUCLEOTIDE SEQUENCE [LARGE SCALE GENOMIC DNA]</scope>
    <source>
        <strain evidence="1 2">SF5</strain>
    </source>
</reference>
<dbReference type="Proteomes" id="UP000294530">
    <property type="component" value="Unassembled WGS sequence"/>
</dbReference>
<dbReference type="AlphaFoldDB" id="A0A976IKQ5"/>
<keyword evidence="2" id="KW-1185">Reference proteome</keyword>
<dbReference type="OrthoDB" id="10466387at2759"/>
<sequence length="59" mass="6805">MERVKKLFEEAAEDNAGEDLFERINIRKPLQFNPAVGFIALSMSFRQVEGIILHAKERT</sequence>
<proteinExistence type="predicted"/>
<organism evidence="1 2">
    <name type="scientific">Bremia lactucae</name>
    <name type="common">Lettuce downy mildew</name>
    <dbReference type="NCBI Taxonomy" id="4779"/>
    <lineage>
        <taxon>Eukaryota</taxon>
        <taxon>Sar</taxon>
        <taxon>Stramenopiles</taxon>
        <taxon>Oomycota</taxon>
        <taxon>Peronosporomycetes</taxon>
        <taxon>Peronosporales</taxon>
        <taxon>Peronosporaceae</taxon>
        <taxon>Bremia</taxon>
    </lineage>
</organism>